<protein>
    <submittedName>
        <fullName evidence="1">Uncharacterized protein</fullName>
    </submittedName>
</protein>
<evidence type="ECO:0000313" key="1">
    <source>
        <dbReference type="EMBL" id="KPD31550.1"/>
    </source>
</evidence>
<reference evidence="1 2" key="1">
    <citation type="submission" date="2015-09" db="EMBL/GenBank/DDBJ databases">
        <title>Draft genome sequence of Thermus scotoductus strain K1 isolated from a geothermal spring in Nagorno-Karabakh, Armenia.</title>
        <authorList>
            <person name="Saghatelyan A."/>
            <person name="Poghosyan L."/>
            <person name="Panosyan H."/>
            <person name="Birkeland N.-K."/>
        </authorList>
    </citation>
    <scope>NUCLEOTIDE SEQUENCE [LARGE SCALE GENOMIC DNA]</scope>
    <source>
        <strain evidence="1 2">K1</strain>
    </source>
</reference>
<name>A0A0N1KPX6_THESC</name>
<sequence>MSNATRYSTFLFSLPGLAESIGRPLDLAGATSQLNFLGEHTDRLALAADWAAIGEDLRAVLDEVPLGKEERLNALILALLKLLVDELKEGDESTA</sequence>
<gene>
    <name evidence="1" type="ORF">AN926_06015</name>
</gene>
<organism evidence="1 2">
    <name type="scientific">Thermus scotoductus</name>
    <dbReference type="NCBI Taxonomy" id="37636"/>
    <lineage>
        <taxon>Bacteria</taxon>
        <taxon>Thermotogati</taxon>
        <taxon>Deinococcota</taxon>
        <taxon>Deinococci</taxon>
        <taxon>Thermales</taxon>
        <taxon>Thermaceae</taxon>
        <taxon>Thermus</taxon>
    </lineage>
</organism>
<dbReference type="EMBL" id="LJJR01000014">
    <property type="protein sequence ID" value="KPD31550.1"/>
    <property type="molecule type" value="Genomic_DNA"/>
</dbReference>
<accession>A0A0N1KPX6</accession>
<dbReference type="AlphaFoldDB" id="A0A0N1KPX6"/>
<proteinExistence type="predicted"/>
<dbReference type="PATRIC" id="fig|37636.3.peg.262"/>
<comment type="caution">
    <text evidence="1">The sequence shown here is derived from an EMBL/GenBank/DDBJ whole genome shotgun (WGS) entry which is preliminary data.</text>
</comment>
<evidence type="ECO:0000313" key="2">
    <source>
        <dbReference type="Proteomes" id="UP000053099"/>
    </source>
</evidence>
<dbReference type="Proteomes" id="UP000053099">
    <property type="component" value="Unassembled WGS sequence"/>
</dbReference>